<keyword evidence="1" id="KW-0472">Membrane</keyword>
<name>N6VLM5_BARVB</name>
<sequence>MYYNFATIIVLFTNNVITIFCFYVSYKKMQSSTKVLKSPYYTFHILKDSIEEMDFPDGSKIIFHDSNWDFSLDENDNLRVQSTVGPSLSCL</sequence>
<accession>N6VLM5</accession>
<dbReference type="PATRIC" id="fig|1094502.3.peg.572"/>
<reference evidence="2 3" key="1">
    <citation type="journal article" date="2013" name="PLoS Genet.">
        <title>A gene transfer agent and a dynamic repertoire of secretion systems hold the keys to the explosive radiation of the emerging pathogen Bartonella.</title>
        <authorList>
            <person name="Guy L."/>
            <person name="Nystedt B."/>
            <person name="Toft C."/>
            <person name="Zaremba-Niedzwiedzka K."/>
            <person name="Berglund E.C."/>
            <person name="Granberg F."/>
            <person name="Naslund K."/>
            <person name="Eriksson A.S."/>
            <person name="Andersson S.G."/>
        </authorList>
    </citation>
    <scope>NUCLEOTIDE SEQUENCE [LARGE SCALE GENOMIC DNA]</scope>
    <source>
        <strain evidence="2">Tweed</strain>
    </source>
</reference>
<keyword evidence="1" id="KW-0812">Transmembrane</keyword>
<proteinExistence type="predicted"/>
<dbReference type="EMBL" id="AGWD01000010">
    <property type="protein sequence ID" value="ENN94805.1"/>
    <property type="molecule type" value="Genomic_DNA"/>
</dbReference>
<dbReference type="Proteomes" id="UP000014011">
    <property type="component" value="Unassembled WGS sequence"/>
</dbReference>
<gene>
    <name evidence="2" type="ORF">BVtw_04870</name>
</gene>
<feature type="transmembrane region" description="Helical" evidence="1">
    <location>
        <begin position="6"/>
        <end position="26"/>
    </location>
</feature>
<dbReference type="HOGENOM" id="CLU_170131_0_0_5"/>
<protein>
    <submittedName>
        <fullName evidence="2">Uncharacterized protein</fullName>
    </submittedName>
</protein>
<evidence type="ECO:0000256" key="1">
    <source>
        <dbReference type="SAM" id="Phobius"/>
    </source>
</evidence>
<comment type="caution">
    <text evidence="2">The sequence shown here is derived from an EMBL/GenBank/DDBJ whole genome shotgun (WGS) entry which is preliminary data.</text>
</comment>
<evidence type="ECO:0000313" key="3">
    <source>
        <dbReference type="Proteomes" id="UP000014011"/>
    </source>
</evidence>
<keyword evidence="1" id="KW-1133">Transmembrane helix</keyword>
<organism evidence="2 3">
    <name type="scientific">Bartonella vinsonii subsp. berkhoffii str. Tweed</name>
    <dbReference type="NCBI Taxonomy" id="1094502"/>
    <lineage>
        <taxon>Bacteria</taxon>
        <taxon>Pseudomonadati</taxon>
        <taxon>Pseudomonadota</taxon>
        <taxon>Alphaproteobacteria</taxon>
        <taxon>Hyphomicrobiales</taxon>
        <taxon>Bartonellaceae</taxon>
        <taxon>Bartonella</taxon>
    </lineage>
</organism>
<evidence type="ECO:0000313" key="2">
    <source>
        <dbReference type="EMBL" id="ENN94805.1"/>
    </source>
</evidence>
<dbReference type="AlphaFoldDB" id="N6VLM5"/>